<dbReference type="OrthoDB" id="8451187at2"/>
<keyword evidence="2" id="KW-1185">Reference proteome</keyword>
<name>A0A240UMY7_9GAMM</name>
<gene>
    <name evidence="1" type="ORF">B9H00_07135</name>
</gene>
<evidence type="ECO:0000313" key="2">
    <source>
        <dbReference type="Proteomes" id="UP000194457"/>
    </source>
</evidence>
<evidence type="ECO:0000313" key="1">
    <source>
        <dbReference type="EMBL" id="ART62851.1"/>
    </source>
</evidence>
<dbReference type="RefSeq" id="WP_086900070.1">
    <property type="nucleotide sequence ID" value="NZ_CP021358.1"/>
</dbReference>
<dbReference type="AlphaFoldDB" id="A0A240UMY7"/>
<organism evidence="1 2">
    <name type="scientific">Kushneria marisflavi</name>
    <dbReference type="NCBI Taxonomy" id="157779"/>
    <lineage>
        <taxon>Bacteria</taxon>
        <taxon>Pseudomonadati</taxon>
        <taxon>Pseudomonadota</taxon>
        <taxon>Gammaproteobacteria</taxon>
        <taxon>Oceanospirillales</taxon>
        <taxon>Halomonadaceae</taxon>
        <taxon>Kushneria</taxon>
    </lineage>
</organism>
<proteinExistence type="predicted"/>
<dbReference type="KEGG" id="kma:B9H00_07135"/>
<protein>
    <submittedName>
        <fullName evidence="1">Uncharacterized protein</fullName>
    </submittedName>
</protein>
<accession>A0A240UMY7</accession>
<dbReference type="Proteomes" id="UP000194457">
    <property type="component" value="Chromosome"/>
</dbReference>
<dbReference type="EMBL" id="CP021358">
    <property type="protein sequence ID" value="ART62851.1"/>
    <property type="molecule type" value="Genomic_DNA"/>
</dbReference>
<sequence>MDWWEKTVEYYFIRKFISDEMILSPLDGEHERAGDALLSNHEKWIVIEFKKDSNSLASERRKYKNYSEAKKELSSSDDHHFLIYGQVDDGNFSLVGKTYFSNKNVSDVGEILYAGKGKESFIFYLERLVKHKSKVEESSGGSIGSYSFVAAVSNENKITRCMNLYEFGLDHGLNLEPSPEMKRVVENEYSGPSMGM</sequence>
<reference evidence="1 2" key="1">
    <citation type="submission" date="2017-05" db="EMBL/GenBank/DDBJ databases">
        <authorList>
            <person name="Song R."/>
            <person name="Chenine A.L."/>
            <person name="Ruprecht R.M."/>
        </authorList>
    </citation>
    <scope>NUCLEOTIDE SEQUENCE [LARGE SCALE GENOMIC DNA]</scope>
    <source>
        <strain evidence="1">SW32</strain>
    </source>
</reference>